<evidence type="ECO:0000313" key="1">
    <source>
        <dbReference type="EMBL" id="MRX56588.1"/>
    </source>
</evidence>
<dbReference type="AlphaFoldDB" id="A0A6I2ME29"/>
<organism evidence="1 2">
    <name type="scientific">Metabacillus idriensis</name>
    <dbReference type="NCBI Taxonomy" id="324768"/>
    <lineage>
        <taxon>Bacteria</taxon>
        <taxon>Bacillati</taxon>
        <taxon>Bacillota</taxon>
        <taxon>Bacilli</taxon>
        <taxon>Bacillales</taxon>
        <taxon>Bacillaceae</taxon>
        <taxon>Metabacillus</taxon>
    </lineage>
</organism>
<name>A0A6I2ME29_9BACI</name>
<keyword evidence="2" id="KW-1185">Reference proteome</keyword>
<accession>A0A6I2ME29</accession>
<evidence type="ECO:0000313" key="2">
    <source>
        <dbReference type="Proteomes" id="UP000441585"/>
    </source>
</evidence>
<dbReference type="EMBL" id="WKKF01000014">
    <property type="protein sequence ID" value="MRX56588.1"/>
    <property type="molecule type" value="Genomic_DNA"/>
</dbReference>
<dbReference type="InterPro" id="IPR014962">
    <property type="entry name" value="YolD"/>
</dbReference>
<gene>
    <name evidence="1" type="ORF">GJU41_21810</name>
</gene>
<dbReference type="PANTHER" id="PTHR40051:SF1">
    <property type="entry name" value="YOLD-LIKE FAMILY PROTEIN"/>
    <property type="match status" value="1"/>
</dbReference>
<protein>
    <submittedName>
        <fullName evidence="1">YolD-like family protein</fullName>
    </submittedName>
</protein>
<sequence>MEGLTLIRNRRNIKWTAMMLPEHVKELRAFYLAQTKKEKPELDEQRLSLMEETISEAMGENLELCFTYFQSDDFHLYIGKVHYIDTYRKELRIVDFHEETFRLKLENLVDVRIH</sequence>
<dbReference type="Proteomes" id="UP000441585">
    <property type="component" value="Unassembled WGS sequence"/>
</dbReference>
<reference evidence="1 2" key="1">
    <citation type="submission" date="2019-11" db="EMBL/GenBank/DDBJ databases">
        <title>Bacillus idriensis genome.</title>
        <authorList>
            <person name="Konopka E.N."/>
            <person name="Newman J.D."/>
        </authorList>
    </citation>
    <scope>NUCLEOTIDE SEQUENCE [LARGE SCALE GENOMIC DNA]</scope>
    <source>
        <strain evidence="1 2">DSM 19097</strain>
    </source>
</reference>
<comment type="caution">
    <text evidence="1">The sequence shown here is derived from an EMBL/GenBank/DDBJ whole genome shotgun (WGS) entry which is preliminary data.</text>
</comment>
<dbReference type="PANTHER" id="PTHR40051">
    <property type="entry name" value="IG HYPOTHETICAL 15966"/>
    <property type="match status" value="1"/>
</dbReference>
<proteinExistence type="predicted"/>
<dbReference type="Pfam" id="PF08863">
    <property type="entry name" value="YolD"/>
    <property type="match status" value="1"/>
</dbReference>